<accession>A0A7Y0L861</accession>
<comment type="caution">
    <text evidence="8">The sequence shown here is derived from an EMBL/GenBank/DDBJ whole genome shotgun (WGS) entry which is preliminary data.</text>
</comment>
<dbReference type="CDD" id="cd03768">
    <property type="entry name" value="SR_ResInv"/>
    <property type="match status" value="1"/>
</dbReference>
<name>A0A7Y0L861_9FIRM</name>
<protein>
    <submittedName>
        <fullName evidence="8">Recombinase family protein</fullName>
    </submittedName>
</protein>
<dbReference type="GO" id="GO:0015074">
    <property type="term" value="P:DNA integration"/>
    <property type="evidence" value="ECO:0007669"/>
    <property type="project" value="UniProtKB-KW"/>
</dbReference>
<dbReference type="SUPFAM" id="SSF53041">
    <property type="entry name" value="Resolvase-like"/>
    <property type="match status" value="1"/>
</dbReference>
<sequence length="202" mass="21878">MIYGYARVSSTTQNLDTQVVQLTAYGCQKIFQEKLSGRSLTHRTQFSALLGRVTTGDTVVVTKLDRFARSTQDALNTMATLTERGVSLVVLNMGGDVVDTSTAIGKLLITVLAGIAEFEADLIRERQIEGIAAAKARGVYKGRPRTYTAHHKGLAHALELFAARDTNHLTVNDICAMTQVSRATLYRLARVLSANPNGPVLG</sequence>
<dbReference type="EMBL" id="JABBVZ010000145">
    <property type="protein sequence ID" value="NMP24757.1"/>
    <property type="molecule type" value="Genomic_DNA"/>
</dbReference>
<dbReference type="PANTHER" id="PTHR30461">
    <property type="entry name" value="DNA-INVERTASE FROM LAMBDOID PROPHAGE"/>
    <property type="match status" value="1"/>
</dbReference>
<dbReference type="GO" id="GO:0003677">
    <property type="term" value="F:DNA binding"/>
    <property type="evidence" value="ECO:0007669"/>
    <property type="project" value="UniProtKB-KW"/>
</dbReference>
<dbReference type="PANTHER" id="PTHR30461:SF26">
    <property type="entry name" value="RESOLVASE HOMOLOG YNEB"/>
    <property type="match status" value="1"/>
</dbReference>
<dbReference type="Gene3D" id="3.40.50.1390">
    <property type="entry name" value="Resolvase, N-terminal catalytic domain"/>
    <property type="match status" value="1"/>
</dbReference>
<gene>
    <name evidence="8" type="ORF">HIJ39_20830</name>
</gene>
<comment type="similarity">
    <text evidence="1">Belongs to the site-specific recombinase resolvase family.</text>
</comment>
<keyword evidence="9" id="KW-1185">Reference proteome</keyword>
<dbReference type="Gene3D" id="1.10.10.60">
    <property type="entry name" value="Homeodomain-like"/>
    <property type="match status" value="1"/>
</dbReference>
<dbReference type="InterPro" id="IPR050639">
    <property type="entry name" value="SSR_resolvase"/>
</dbReference>
<keyword evidence="3" id="KW-0238">DNA-binding</keyword>
<dbReference type="InterPro" id="IPR009057">
    <property type="entry name" value="Homeodomain-like_sf"/>
</dbReference>
<evidence type="ECO:0000313" key="9">
    <source>
        <dbReference type="Proteomes" id="UP000533476"/>
    </source>
</evidence>
<dbReference type="SMART" id="SM00857">
    <property type="entry name" value="Resolvase"/>
    <property type="match status" value="1"/>
</dbReference>
<dbReference type="Proteomes" id="UP000533476">
    <property type="component" value="Unassembled WGS sequence"/>
</dbReference>
<dbReference type="AlphaFoldDB" id="A0A7Y0L861"/>
<dbReference type="GO" id="GO:0000150">
    <property type="term" value="F:DNA strand exchange activity"/>
    <property type="evidence" value="ECO:0007669"/>
    <property type="project" value="InterPro"/>
</dbReference>
<dbReference type="InterPro" id="IPR036162">
    <property type="entry name" value="Resolvase-like_N_sf"/>
</dbReference>
<dbReference type="RefSeq" id="WP_169102963.1">
    <property type="nucleotide sequence ID" value="NZ_JABBVZ010000145.1"/>
</dbReference>
<evidence type="ECO:0000256" key="1">
    <source>
        <dbReference type="ARBA" id="ARBA00009913"/>
    </source>
</evidence>
<feature type="active site" description="O-(5'-phospho-DNA)-serine intermediate" evidence="5 6">
    <location>
        <position position="9"/>
    </location>
</feature>
<dbReference type="InterPro" id="IPR006119">
    <property type="entry name" value="Resolv_N"/>
</dbReference>
<dbReference type="PROSITE" id="PS51257">
    <property type="entry name" value="PROKAR_LIPOPROTEIN"/>
    <property type="match status" value="1"/>
</dbReference>
<organism evidence="8 9">
    <name type="scientific">Sulfobacillus harzensis</name>
    <dbReference type="NCBI Taxonomy" id="2729629"/>
    <lineage>
        <taxon>Bacteria</taxon>
        <taxon>Bacillati</taxon>
        <taxon>Bacillota</taxon>
        <taxon>Clostridia</taxon>
        <taxon>Eubacteriales</taxon>
        <taxon>Clostridiales Family XVII. Incertae Sedis</taxon>
        <taxon>Sulfobacillus</taxon>
    </lineage>
</organism>
<dbReference type="Pfam" id="PF00239">
    <property type="entry name" value="Resolvase"/>
    <property type="match status" value="1"/>
</dbReference>
<feature type="domain" description="Resolvase/invertase-type recombinase catalytic" evidence="7">
    <location>
        <begin position="1"/>
        <end position="138"/>
    </location>
</feature>
<evidence type="ECO:0000259" key="7">
    <source>
        <dbReference type="PROSITE" id="PS51736"/>
    </source>
</evidence>
<evidence type="ECO:0000256" key="2">
    <source>
        <dbReference type="ARBA" id="ARBA00022908"/>
    </source>
</evidence>
<evidence type="ECO:0000256" key="4">
    <source>
        <dbReference type="ARBA" id="ARBA00023172"/>
    </source>
</evidence>
<keyword evidence="2" id="KW-0229">DNA integration</keyword>
<dbReference type="SUPFAM" id="SSF46689">
    <property type="entry name" value="Homeodomain-like"/>
    <property type="match status" value="1"/>
</dbReference>
<evidence type="ECO:0000313" key="8">
    <source>
        <dbReference type="EMBL" id="NMP24757.1"/>
    </source>
</evidence>
<evidence type="ECO:0000256" key="3">
    <source>
        <dbReference type="ARBA" id="ARBA00023125"/>
    </source>
</evidence>
<dbReference type="InterPro" id="IPR006118">
    <property type="entry name" value="Recombinase_CS"/>
</dbReference>
<proteinExistence type="inferred from homology"/>
<evidence type="ECO:0000256" key="6">
    <source>
        <dbReference type="PROSITE-ProRule" id="PRU10137"/>
    </source>
</evidence>
<reference evidence="8 9" key="1">
    <citation type="submission" date="2020-04" db="EMBL/GenBank/DDBJ databases">
        <authorList>
            <person name="Zhang R."/>
            <person name="Schippers A."/>
        </authorList>
    </citation>
    <scope>NUCLEOTIDE SEQUENCE [LARGE SCALE GENOMIC DNA]</scope>
    <source>
        <strain evidence="8 9">DSM 109850</strain>
    </source>
</reference>
<keyword evidence="4" id="KW-0233">DNA recombination</keyword>
<evidence type="ECO:0000256" key="5">
    <source>
        <dbReference type="PIRSR" id="PIRSR606118-50"/>
    </source>
</evidence>
<dbReference type="PROSITE" id="PS51736">
    <property type="entry name" value="RECOMBINASES_3"/>
    <property type="match status" value="1"/>
</dbReference>
<dbReference type="PROSITE" id="PS00397">
    <property type="entry name" value="RECOMBINASES_1"/>
    <property type="match status" value="1"/>
</dbReference>